<dbReference type="EMBL" id="OU963867">
    <property type="protein sequence ID" value="CAH0391321.1"/>
    <property type="molecule type" value="Genomic_DNA"/>
</dbReference>
<dbReference type="EC" id="2.4.1.17" evidence="12"/>
<keyword evidence="3 11" id="KW-0328">Glycosyltransferase</keyword>
<accession>A0A9P0F6P6</accession>
<evidence type="ECO:0000256" key="8">
    <source>
        <dbReference type="ARBA" id="ARBA00023136"/>
    </source>
</evidence>
<feature type="transmembrane region" description="Helical" evidence="12">
    <location>
        <begin position="491"/>
        <end position="514"/>
    </location>
</feature>
<dbReference type="SUPFAM" id="SSF53756">
    <property type="entry name" value="UDP-Glycosyltransferase/glycogen phosphorylase"/>
    <property type="match status" value="1"/>
</dbReference>
<comment type="subcellular location">
    <subcellularLocation>
        <location evidence="10">Endomembrane system</location>
        <topology evidence="10">Single-pass type I membrane protein</topology>
    </subcellularLocation>
    <subcellularLocation>
        <location evidence="1">Endoplasmic reticulum</location>
    </subcellularLocation>
    <subcellularLocation>
        <location evidence="12">Membrane</location>
        <topology evidence="12">Single-pass membrane protein</topology>
    </subcellularLocation>
</comment>
<dbReference type="InterPro" id="IPR050271">
    <property type="entry name" value="UDP-glycosyltransferase"/>
</dbReference>
<keyword evidence="4 11" id="KW-0808">Transferase</keyword>
<dbReference type="KEGG" id="btab:109034860"/>
<evidence type="ECO:0000256" key="9">
    <source>
        <dbReference type="ARBA" id="ARBA00023180"/>
    </source>
</evidence>
<evidence type="ECO:0000256" key="3">
    <source>
        <dbReference type="ARBA" id="ARBA00022676"/>
    </source>
</evidence>
<keyword evidence="8 12" id="KW-0472">Membrane</keyword>
<dbReference type="GO" id="GO:0005783">
    <property type="term" value="C:endoplasmic reticulum"/>
    <property type="evidence" value="ECO:0007669"/>
    <property type="project" value="UniProtKB-SubCell"/>
</dbReference>
<dbReference type="InterPro" id="IPR002213">
    <property type="entry name" value="UDP_glucos_trans"/>
</dbReference>
<dbReference type="Gene3D" id="3.40.50.2000">
    <property type="entry name" value="Glycogen Phosphorylase B"/>
    <property type="match status" value="2"/>
</dbReference>
<keyword evidence="5 12" id="KW-0812">Transmembrane</keyword>
<comment type="catalytic activity">
    <reaction evidence="12">
        <text>glucuronate acceptor + UDP-alpha-D-glucuronate = acceptor beta-D-glucuronoside + UDP + H(+)</text>
        <dbReference type="Rhea" id="RHEA:21032"/>
        <dbReference type="ChEBI" id="CHEBI:15378"/>
        <dbReference type="ChEBI" id="CHEBI:58052"/>
        <dbReference type="ChEBI" id="CHEBI:58223"/>
        <dbReference type="ChEBI" id="CHEBI:132367"/>
        <dbReference type="ChEBI" id="CHEBI:132368"/>
        <dbReference type="EC" id="2.4.1.17"/>
    </reaction>
</comment>
<evidence type="ECO:0000256" key="11">
    <source>
        <dbReference type="RuleBase" id="RU003718"/>
    </source>
</evidence>
<evidence type="ECO:0000256" key="10">
    <source>
        <dbReference type="ARBA" id="ARBA00046288"/>
    </source>
</evidence>
<comment type="similarity">
    <text evidence="2 11">Belongs to the UDP-glycosyltransferase family.</text>
</comment>
<evidence type="ECO:0000256" key="2">
    <source>
        <dbReference type="ARBA" id="ARBA00009995"/>
    </source>
</evidence>
<feature type="chain" id="PRO_5040536851" description="UDP-glucuronosyltransferase" evidence="12">
    <location>
        <begin position="19"/>
        <end position="528"/>
    </location>
</feature>
<keyword evidence="9" id="KW-0325">Glycoprotein</keyword>
<dbReference type="Proteomes" id="UP001152759">
    <property type="component" value="Chromosome 6"/>
</dbReference>
<feature type="signal peptide" evidence="12">
    <location>
        <begin position="1"/>
        <end position="18"/>
    </location>
</feature>
<dbReference type="FunFam" id="3.40.50.2000:FF:000050">
    <property type="entry name" value="UDP-glucuronosyltransferase"/>
    <property type="match status" value="1"/>
</dbReference>
<dbReference type="PANTHER" id="PTHR48043">
    <property type="entry name" value="EG:EG0003.4 PROTEIN-RELATED"/>
    <property type="match status" value="1"/>
</dbReference>
<keyword evidence="7 12" id="KW-1133">Transmembrane helix</keyword>
<keyword evidence="6" id="KW-0256">Endoplasmic reticulum</keyword>
<sequence length="528" mass="60058">MMLKLLLLCLMICSTTFSFKILVLFPTPSFSHQRPIMALTEKLVKSGHEVFVVSPNKVQELEQHDNYTFIDVSFSYKILADELKNSVLSLKGEMSNYEMLKIGWAAIAKAAESQFGSETFLQFERRVESEKIVFDVVIVEALLIPHTCGMARKLTGAVPIVSISSFPVDVLAERYIGNMVHTSFAPSLLSDYTNKMSFWQKLNNWSRDIWMIYHKYRIMNGAAKQHFKRKYGFGKESLVDGCYENISLALVTSNSLNFYPRSLSSNIIETGPLHLKTPQPLPQTLQSWLDGAEEGVIYFSFGSNIRVESMPAEVLRNFLKVFRELSPRYRVVWKAKFEAAAPDIPQNILMESWLPQHGILVHPKVKLFITHGGFQSLQEAMHYGVPTVGIPRYGDQHCLVSKMVDAGIGVRLHLNDLYSSEKIKEAIEEVLHGARYSKNAKKLSAISHDFSSVALDKATFWVEHVARHGGAAHLRPVTADATLFEFLCLDIITSLLVFSSCVMMFLYLFFKFLLRVYFRYFNNKVKKA</sequence>
<evidence type="ECO:0000256" key="5">
    <source>
        <dbReference type="ARBA" id="ARBA00022692"/>
    </source>
</evidence>
<evidence type="ECO:0000313" key="14">
    <source>
        <dbReference type="Proteomes" id="UP001152759"/>
    </source>
</evidence>
<dbReference type="PROSITE" id="PS00375">
    <property type="entry name" value="UDPGT"/>
    <property type="match status" value="1"/>
</dbReference>
<reference evidence="13" key="1">
    <citation type="submission" date="2021-12" db="EMBL/GenBank/DDBJ databases">
        <authorList>
            <person name="King R."/>
        </authorList>
    </citation>
    <scope>NUCLEOTIDE SEQUENCE</scope>
</reference>
<dbReference type="Pfam" id="PF00201">
    <property type="entry name" value="UDPGT"/>
    <property type="match status" value="1"/>
</dbReference>
<evidence type="ECO:0000256" key="12">
    <source>
        <dbReference type="RuleBase" id="RU362059"/>
    </source>
</evidence>
<name>A0A9P0F6P6_BEMTA</name>
<gene>
    <name evidence="13" type="ORF">BEMITA_LOCUS9954</name>
</gene>
<evidence type="ECO:0000256" key="7">
    <source>
        <dbReference type="ARBA" id="ARBA00022989"/>
    </source>
</evidence>
<dbReference type="PANTHER" id="PTHR48043:SF145">
    <property type="entry name" value="FI06409P-RELATED"/>
    <property type="match status" value="1"/>
</dbReference>
<dbReference type="GO" id="GO:0015020">
    <property type="term" value="F:glucuronosyltransferase activity"/>
    <property type="evidence" value="ECO:0007669"/>
    <property type="project" value="UniProtKB-EC"/>
</dbReference>
<evidence type="ECO:0000313" key="13">
    <source>
        <dbReference type="EMBL" id="CAH0391321.1"/>
    </source>
</evidence>
<evidence type="ECO:0000256" key="4">
    <source>
        <dbReference type="ARBA" id="ARBA00022679"/>
    </source>
</evidence>
<dbReference type="GO" id="GO:0016020">
    <property type="term" value="C:membrane"/>
    <property type="evidence" value="ECO:0007669"/>
    <property type="project" value="UniProtKB-SubCell"/>
</dbReference>
<keyword evidence="14" id="KW-1185">Reference proteome</keyword>
<keyword evidence="12" id="KW-0732">Signal</keyword>
<evidence type="ECO:0000256" key="6">
    <source>
        <dbReference type="ARBA" id="ARBA00022824"/>
    </source>
</evidence>
<evidence type="ECO:0000256" key="1">
    <source>
        <dbReference type="ARBA" id="ARBA00004240"/>
    </source>
</evidence>
<proteinExistence type="inferred from homology"/>
<dbReference type="InterPro" id="IPR035595">
    <property type="entry name" value="UDP_glycos_trans_CS"/>
</dbReference>
<protein>
    <recommendedName>
        <fullName evidence="12">UDP-glucuronosyltransferase</fullName>
        <ecNumber evidence="12">2.4.1.17</ecNumber>
    </recommendedName>
</protein>
<organism evidence="13 14">
    <name type="scientific">Bemisia tabaci</name>
    <name type="common">Sweetpotato whitefly</name>
    <name type="synonym">Aleurodes tabaci</name>
    <dbReference type="NCBI Taxonomy" id="7038"/>
    <lineage>
        <taxon>Eukaryota</taxon>
        <taxon>Metazoa</taxon>
        <taxon>Ecdysozoa</taxon>
        <taxon>Arthropoda</taxon>
        <taxon>Hexapoda</taxon>
        <taxon>Insecta</taxon>
        <taxon>Pterygota</taxon>
        <taxon>Neoptera</taxon>
        <taxon>Paraneoptera</taxon>
        <taxon>Hemiptera</taxon>
        <taxon>Sternorrhyncha</taxon>
        <taxon>Aleyrodoidea</taxon>
        <taxon>Aleyrodidae</taxon>
        <taxon>Aleyrodinae</taxon>
        <taxon>Bemisia</taxon>
    </lineage>
</organism>
<dbReference type="CDD" id="cd03784">
    <property type="entry name" value="GT1_Gtf-like"/>
    <property type="match status" value="1"/>
</dbReference>
<dbReference type="AlphaFoldDB" id="A0A9P0F6P6"/>